<protein>
    <recommendedName>
        <fullName evidence="3">SH2 domain-containing protein</fullName>
    </recommendedName>
</protein>
<dbReference type="Pfam" id="PF00017">
    <property type="entry name" value="SH2"/>
    <property type="match status" value="1"/>
</dbReference>
<dbReference type="PANTHER" id="PTHR15832">
    <property type="entry name" value="SHC (SRC HOMOLOGY DOMAIN C-TERMINAL) ADAPTOR HOMOLOG"/>
    <property type="match status" value="1"/>
</dbReference>
<gene>
    <name evidence="4" type="primary">Acey_s0916.g3030</name>
    <name evidence="4" type="ORF">Y032_0916g3030</name>
</gene>
<dbReference type="STRING" id="53326.A0A016W9E1"/>
<proteinExistence type="predicted"/>
<feature type="compositionally biased region" description="Polar residues" evidence="2">
    <location>
        <begin position="543"/>
        <end position="572"/>
    </location>
</feature>
<dbReference type="InterPro" id="IPR000980">
    <property type="entry name" value="SH2"/>
</dbReference>
<dbReference type="AlphaFoldDB" id="A0A016W9E1"/>
<feature type="compositionally biased region" description="Polar residues" evidence="2">
    <location>
        <begin position="84"/>
        <end position="94"/>
    </location>
</feature>
<feature type="region of interest" description="Disordered" evidence="2">
    <location>
        <begin position="78"/>
        <end position="99"/>
    </location>
</feature>
<feature type="compositionally biased region" description="Polar residues" evidence="2">
    <location>
        <begin position="653"/>
        <end position="680"/>
    </location>
</feature>
<feature type="region of interest" description="Disordered" evidence="2">
    <location>
        <begin position="245"/>
        <end position="378"/>
    </location>
</feature>
<feature type="region of interest" description="Disordered" evidence="2">
    <location>
        <begin position="543"/>
        <end position="606"/>
    </location>
</feature>
<feature type="compositionally biased region" description="Polar residues" evidence="2">
    <location>
        <begin position="253"/>
        <end position="263"/>
    </location>
</feature>
<dbReference type="InterPro" id="IPR036860">
    <property type="entry name" value="SH2_dom_sf"/>
</dbReference>
<dbReference type="SMART" id="SM00252">
    <property type="entry name" value="SH2"/>
    <property type="match status" value="1"/>
</dbReference>
<dbReference type="Gene3D" id="3.30.505.10">
    <property type="entry name" value="SH2 domain"/>
    <property type="match status" value="1"/>
</dbReference>
<feature type="non-terminal residue" evidence="4">
    <location>
        <position position="1"/>
    </location>
</feature>
<dbReference type="PROSITE" id="PS50001">
    <property type="entry name" value="SH2"/>
    <property type="match status" value="1"/>
</dbReference>
<keyword evidence="1" id="KW-0727">SH2 domain</keyword>
<keyword evidence="5" id="KW-1185">Reference proteome</keyword>
<feature type="domain" description="SH2" evidence="3">
    <location>
        <begin position="122"/>
        <end position="217"/>
    </location>
</feature>
<feature type="compositionally biased region" description="Low complexity" evidence="2">
    <location>
        <begin position="271"/>
        <end position="281"/>
    </location>
</feature>
<organism evidence="4 5">
    <name type="scientific">Ancylostoma ceylanicum</name>
    <dbReference type="NCBI Taxonomy" id="53326"/>
    <lineage>
        <taxon>Eukaryota</taxon>
        <taxon>Metazoa</taxon>
        <taxon>Ecdysozoa</taxon>
        <taxon>Nematoda</taxon>
        <taxon>Chromadorea</taxon>
        <taxon>Rhabditida</taxon>
        <taxon>Rhabditina</taxon>
        <taxon>Rhabditomorpha</taxon>
        <taxon>Strongyloidea</taxon>
        <taxon>Ancylostomatidae</taxon>
        <taxon>Ancylostomatinae</taxon>
        <taxon>Ancylostoma</taxon>
    </lineage>
</organism>
<feature type="compositionally biased region" description="Polar residues" evidence="2">
    <location>
        <begin position="311"/>
        <end position="335"/>
    </location>
</feature>
<feature type="region of interest" description="Disordered" evidence="2">
    <location>
        <begin position="870"/>
        <end position="896"/>
    </location>
</feature>
<dbReference type="Pfam" id="PF23268">
    <property type="entry name" value="RIN1"/>
    <property type="match status" value="1"/>
</dbReference>
<feature type="compositionally biased region" description="Polar residues" evidence="2">
    <location>
        <begin position="495"/>
        <end position="504"/>
    </location>
</feature>
<feature type="region of interest" description="Disordered" evidence="2">
    <location>
        <begin position="489"/>
        <end position="525"/>
    </location>
</feature>
<evidence type="ECO:0000313" key="5">
    <source>
        <dbReference type="Proteomes" id="UP000024635"/>
    </source>
</evidence>
<evidence type="ECO:0000256" key="2">
    <source>
        <dbReference type="SAM" id="MobiDB-lite"/>
    </source>
</evidence>
<dbReference type="OrthoDB" id="21085at2759"/>
<comment type="caution">
    <text evidence="4">The sequence shown here is derived from an EMBL/GenBank/DDBJ whole genome shotgun (WGS) entry which is preliminary data.</text>
</comment>
<name>A0A016W9E1_9BILA</name>
<dbReference type="Proteomes" id="UP000024635">
    <property type="component" value="Unassembled WGS sequence"/>
</dbReference>
<feature type="region of interest" description="Disordered" evidence="2">
    <location>
        <begin position="735"/>
        <end position="754"/>
    </location>
</feature>
<evidence type="ECO:0000259" key="3">
    <source>
        <dbReference type="PROSITE" id="PS50001"/>
    </source>
</evidence>
<sequence>KKSGCENDCENDTISVHMEDITSDEANPHCAYASSSYESEETASNLDENMMIKGPEWVVPQEYSSSPIVKELAESCEERPRPPSLSNYAGTLTMPSPVPRTTLRPDKKVSLLEQIVRSHPIWYLQHIGRPTATHLLRRMEPGNFIVRASSKPGCMAISVRLSDEHDMHTDHYIVEYGSRGSVIRLESSPYSFRSLPLLIEHYCLHSEELQVRLRLPRAVMACQTTKELQSVALMGQDFWTSEAALTKPAPRTSRMSTQSTSFMNLDDCLPKSKPSMQQPPSYGTTIEAGNKISQSKKRPSSGRGVGFSDFANKSGNSDAVTETSDMQSDVSSNSPPLKYDRTDASPVVSDHISRSERRTQSVRTKSVNPPPVSGVSSTGRKSFLKSLFFGSGSSSSQNRRAPINQLAQCQYFVPLEKEAIRSSKSAFEIGSPLNKARPSDWSKKHDNSMSTFKPSYEEVVMSARVCPLPMRRERSDLCASSVMRLAKHTERSPGPTCTMSTGLRSIQEPPKRQPLRPPDTIRDPMMINNCLDELRRRRLQSTNEMLNPTGETPRSPSSSPHVSMRQRNNVGSNMRDDSGSNAITARASRRDHRMSVPNLSPEPSSVVVQSAKALREKLGRNGDGELSTINEGLITPVIRRKQFNQPTALTCNVSGATSHPNSPNVGRLTHNASNSNSKNGPASLVTRGREALEALFVQHQKTSAAKNEGLGRRFNSERVRSGRESELAWRRANHCSPEKKPGVGHTSPSKRGSCFFANQPSSSWSAINSELKSKQKIAKVRPTLQTRVAASKMTADGVSGGICKNSEYAQLSDFSSLDVPKPDFKRDDDNVSVAGTIFNEPWDSNVWENLLDLASHGDEGLSPGTRQLSETIHEEDSDSDRTAGGSTRMHESDDELDDEMWASMTASARRTLPSDRVTCKAWENDDAVSSYGTLDSIGDNSFSGTLRKAERRAQTPPHSMHSLPRAISRFSQQVGSLDDLPLSLPALSPNLNSERKSSQAESSTALQSYVERLAQDESTVFGATLKRFIECTVQSEEADPSVVVRNVRQFINGIKNYLVKHGEVCVLLVNRCFLLHIPLHFSVVCTPHHLLSDSDVTAS</sequence>
<feature type="region of interest" description="Disordered" evidence="2">
    <location>
        <begin position="653"/>
        <end position="683"/>
    </location>
</feature>
<dbReference type="PANTHER" id="PTHR15832:SF2">
    <property type="entry name" value="SH2 DOMAIN-CONTAINING PROTEIN"/>
    <property type="match status" value="1"/>
</dbReference>
<feature type="compositionally biased region" description="Polar residues" evidence="2">
    <location>
        <begin position="597"/>
        <end position="606"/>
    </location>
</feature>
<dbReference type="EMBL" id="JARK01000516">
    <property type="protein sequence ID" value="EYC36250.1"/>
    <property type="molecule type" value="Genomic_DNA"/>
</dbReference>
<evidence type="ECO:0000313" key="4">
    <source>
        <dbReference type="EMBL" id="EYC36250.1"/>
    </source>
</evidence>
<reference evidence="5" key="1">
    <citation type="journal article" date="2015" name="Nat. Genet.">
        <title>The genome and transcriptome of the zoonotic hookworm Ancylostoma ceylanicum identify infection-specific gene families.</title>
        <authorList>
            <person name="Schwarz E.M."/>
            <person name="Hu Y."/>
            <person name="Antoshechkin I."/>
            <person name="Miller M.M."/>
            <person name="Sternberg P.W."/>
            <person name="Aroian R.V."/>
        </authorList>
    </citation>
    <scope>NUCLEOTIDE SEQUENCE</scope>
    <source>
        <strain evidence="5">HY135</strain>
    </source>
</reference>
<accession>A0A016W9E1</accession>
<evidence type="ECO:0000256" key="1">
    <source>
        <dbReference type="PROSITE-ProRule" id="PRU00191"/>
    </source>
</evidence>
<dbReference type="CDD" id="cd00173">
    <property type="entry name" value="SH2"/>
    <property type="match status" value="1"/>
</dbReference>
<dbReference type="SUPFAM" id="SSF55550">
    <property type="entry name" value="SH2 domain"/>
    <property type="match status" value="1"/>
</dbReference>